<feature type="binding site" evidence="2">
    <location>
        <begin position="125"/>
        <end position="126"/>
    </location>
    <ligand>
        <name>S-adenosyl-L-methionine</name>
        <dbReference type="ChEBI" id="CHEBI:59789"/>
    </ligand>
</feature>
<evidence type="ECO:0000259" key="4">
    <source>
        <dbReference type="Pfam" id="PF21302"/>
    </source>
</evidence>
<evidence type="ECO:0000256" key="2">
    <source>
        <dbReference type="PIRSR" id="PIRSR018249-2"/>
    </source>
</evidence>
<dbReference type="InterPro" id="IPR048647">
    <property type="entry name" value="RlmA_N"/>
</dbReference>
<dbReference type="EMBL" id="JASODW010000017">
    <property type="protein sequence ID" value="MDK6275922.1"/>
    <property type="molecule type" value="Genomic_DNA"/>
</dbReference>
<dbReference type="Pfam" id="PF21302">
    <property type="entry name" value="Zn_ribbon_RlmA"/>
    <property type="match status" value="1"/>
</dbReference>
<sequence length="319" mass="34587">MTIDNTYTVAGNAPWPLTCPVCGTDSAALTVHRRENGKPSFASCAEGHRFDAARQGHINLLTGRGTSFTPDTREMVASRVEILESGYYEPIAHTIRAAIGEHAGHAIGIEDSCASPLVLDAGCGTGYYLKHALDGLAGYARGIGFDISPAAAQRAAQVDGALSLVWDVWRPWPVASHCADAILNVFAPRNWEEFHRVLKPRGALIVVTPLPEHLVEIRELAGLLSIQEDKQQHLSEEARRHGFELAGEYTIKRSMQLIHDAVAALAHMGPAGHHQSRAEIAQRIERESIELSPEETELAQLSVTCNVQVSAFTQTPAKA</sequence>
<dbReference type="PIRSF" id="PIRSF018249">
    <property type="entry name" value="MyrA_prd"/>
    <property type="match status" value="1"/>
</dbReference>
<feature type="binding site" evidence="2">
    <location>
        <position position="213"/>
    </location>
    <ligand>
        <name>S-adenosyl-L-methionine</name>
        <dbReference type="ChEBI" id="CHEBI:59789"/>
    </ligand>
</feature>
<feature type="binding site" evidence="2">
    <location>
        <position position="88"/>
    </location>
    <ligand>
        <name>S-adenosyl-L-methionine</name>
        <dbReference type="ChEBI" id="CHEBI:59789"/>
    </ligand>
</feature>
<dbReference type="InterPro" id="IPR041698">
    <property type="entry name" value="Methyltransf_25"/>
</dbReference>
<dbReference type="GO" id="GO:0008168">
    <property type="term" value="F:methyltransferase activity"/>
    <property type="evidence" value="ECO:0007669"/>
    <property type="project" value="UniProtKB-KW"/>
</dbReference>
<keyword evidence="5" id="KW-0808">Transferase</keyword>
<dbReference type="SUPFAM" id="SSF53335">
    <property type="entry name" value="S-adenosyl-L-methionine-dependent methyltransferases"/>
    <property type="match status" value="1"/>
</dbReference>
<dbReference type="AlphaFoldDB" id="A0AAP4FHC2"/>
<dbReference type="Pfam" id="PF13649">
    <property type="entry name" value="Methyltransf_25"/>
    <property type="match status" value="1"/>
</dbReference>
<reference evidence="5" key="1">
    <citation type="submission" date="2023-05" db="EMBL/GenBank/DDBJ databases">
        <title>Cataloging the Phylogenetic Diversity of Human Bladder Bacteria.</title>
        <authorList>
            <person name="Du J."/>
        </authorList>
    </citation>
    <scope>NUCLEOTIDE SEQUENCE</scope>
    <source>
        <strain evidence="5">UMB9978</strain>
    </source>
</reference>
<evidence type="ECO:0000313" key="5">
    <source>
        <dbReference type="EMBL" id="MDK6275922.1"/>
    </source>
</evidence>
<dbReference type="GO" id="GO:0046872">
    <property type="term" value="F:metal ion binding"/>
    <property type="evidence" value="ECO:0007669"/>
    <property type="project" value="UniProtKB-KW"/>
</dbReference>
<accession>A0AAP4FHC2</accession>
<feature type="binding site" evidence="1">
    <location>
        <position position="44"/>
    </location>
    <ligand>
        <name>Zn(2+)</name>
        <dbReference type="ChEBI" id="CHEBI:29105"/>
    </ligand>
</feature>
<protein>
    <submittedName>
        <fullName evidence="5">Methyltransferase domain-containing protein</fullName>
    </submittedName>
</protein>
<keyword evidence="1" id="KW-0862">Zinc</keyword>
<keyword evidence="5" id="KW-0489">Methyltransferase</keyword>
<dbReference type="InterPro" id="IPR029063">
    <property type="entry name" value="SAM-dependent_MTases_sf"/>
</dbReference>
<dbReference type="CDD" id="cd02440">
    <property type="entry name" value="AdoMet_MTases"/>
    <property type="match status" value="1"/>
</dbReference>
<feature type="binding site" evidence="1">
    <location>
        <position position="48"/>
    </location>
    <ligand>
        <name>Zn(2+)</name>
        <dbReference type="ChEBI" id="CHEBI:29105"/>
    </ligand>
</feature>
<dbReference type="GO" id="GO:0032259">
    <property type="term" value="P:methylation"/>
    <property type="evidence" value="ECO:0007669"/>
    <property type="project" value="UniProtKB-KW"/>
</dbReference>
<organism evidence="5 6">
    <name type="scientific">Pseudoglutamicibacter cumminsii</name>
    <dbReference type="NCBI Taxonomy" id="156979"/>
    <lineage>
        <taxon>Bacteria</taxon>
        <taxon>Bacillati</taxon>
        <taxon>Actinomycetota</taxon>
        <taxon>Actinomycetes</taxon>
        <taxon>Micrococcales</taxon>
        <taxon>Micrococcaceae</taxon>
        <taxon>Pseudoglutamicibacter</taxon>
    </lineage>
</organism>
<dbReference type="Gene3D" id="3.40.50.150">
    <property type="entry name" value="Vaccinia Virus protein VP39"/>
    <property type="match status" value="1"/>
</dbReference>
<dbReference type="RefSeq" id="WP_285333566.1">
    <property type="nucleotide sequence ID" value="NZ_JASODW010000017.1"/>
</dbReference>
<feature type="domain" description="23S rRNA (guanine(745)-N(1))-methyltransferase N-terminal" evidence="4">
    <location>
        <begin position="18"/>
        <end position="61"/>
    </location>
</feature>
<evidence type="ECO:0000313" key="6">
    <source>
        <dbReference type="Proteomes" id="UP001240483"/>
    </source>
</evidence>
<gene>
    <name evidence="5" type="ORF">QP116_09315</name>
</gene>
<feature type="domain" description="Methyltransferase" evidence="3">
    <location>
        <begin position="118"/>
        <end position="202"/>
    </location>
</feature>
<dbReference type="InterPro" id="IPR016718">
    <property type="entry name" value="rRNA_m1G-MeTrfase_A_prd"/>
</dbReference>
<keyword evidence="1" id="KW-0479">Metal-binding</keyword>
<proteinExistence type="predicted"/>
<comment type="caution">
    <text evidence="5">The sequence shown here is derived from an EMBL/GenBank/DDBJ whole genome shotgun (WGS) entry which is preliminary data.</text>
</comment>
<dbReference type="Proteomes" id="UP001240483">
    <property type="component" value="Unassembled WGS sequence"/>
</dbReference>
<evidence type="ECO:0000259" key="3">
    <source>
        <dbReference type="Pfam" id="PF13649"/>
    </source>
</evidence>
<keyword evidence="2" id="KW-0949">S-adenosyl-L-methionine</keyword>
<evidence type="ECO:0000256" key="1">
    <source>
        <dbReference type="PIRSR" id="PIRSR018249-1"/>
    </source>
</evidence>
<name>A0AAP4FHC2_9MICC</name>